<organism evidence="18 19">
    <name type="scientific">Pieris brassicae</name>
    <name type="common">White butterfly</name>
    <name type="synonym">Large white butterfly</name>
    <dbReference type="NCBI Taxonomy" id="7116"/>
    <lineage>
        <taxon>Eukaryota</taxon>
        <taxon>Metazoa</taxon>
        <taxon>Ecdysozoa</taxon>
        <taxon>Arthropoda</taxon>
        <taxon>Hexapoda</taxon>
        <taxon>Insecta</taxon>
        <taxon>Pterygota</taxon>
        <taxon>Neoptera</taxon>
        <taxon>Endopterygota</taxon>
        <taxon>Lepidoptera</taxon>
        <taxon>Glossata</taxon>
        <taxon>Ditrysia</taxon>
        <taxon>Papilionoidea</taxon>
        <taxon>Pieridae</taxon>
        <taxon>Pierinae</taxon>
        <taxon>Pieris</taxon>
    </lineage>
</organism>
<evidence type="ECO:0000256" key="11">
    <source>
        <dbReference type="ARBA" id="ARBA00048701"/>
    </source>
</evidence>
<comment type="catalytic activity">
    <reaction evidence="13">
        <text>9-octadecanoyloxy-octadecanoate + H2O = 9-hydroxy-octadecanoate + octadecanoate + H(+)</text>
        <dbReference type="Rhea" id="RHEA:52096"/>
        <dbReference type="ChEBI" id="CHEBI:15377"/>
        <dbReference type="ChEBI" id="CHEBI:15378"/>
        <dbReference type="ChEBI" id="CHEBI:25629"/>
        <dbReference type="ChEBI" id="CHEBI:136286"/>
        <dbReference type="ChEBI" id="CHEBI:136373"/>
    </reaction>
    <physiologicalReaction direction="left-to-right" evidence="13">
        <dbReference type="Rhea" id="RHEA:52097"/>
    </physiologicalReaction>
</comment>
<dbReference type="Pfam" id="PF04750">
    <property type="entry name" value="Far-17a_AIG1"/>
    <property type="match status" value="1"/>
</dbReference>
<sequence length="235" mass="28067">MEYRKHRIFGYSLAIFIHIANLVYMGIYIAPRVYGNPKLTKFNNLQPRFFTIWTLMLQLTYSAVSLICELTFENATKRKNITRYVNGFRNVLFSSILWPSCWVVAIVFWSLYLYDIDLIFPEHTSELLHPISNHIMHTLIVPISVWEVLYRPRTLPRSHRKYVYHLLLFFAFYFTVLIYTYIERGLWIYPIFAKFYGTIFFPLLHLAVTGIAISAYVIQWPLAKYVWRQNIKKGL</sequence>
<keyword evidence="6 17" id="KW-0472">Membrane</keyword>
<reference evidence="18" key="1">
    <citation type="submission" date="2022-05" db="EMBL/GenBank/DDBJ databases">
        <authorList>
            <person name="Okamura Y."/>
        </authorList>
    </citation>
    <scope>NUCLEOTIDE SEQUENCE</scope>
</reference>
<keyword evidence="4 17" id="KW-0812">Transmembrane</keyword>
<evidence type="ECO:0000256" key="2">
    <source>
        <dbReference type="ARBA" id="ARBA00004127"/>
    </source>
</evidence>
<evidence type="ECO:0000256" key="17">
    <source>
        <dbReference type="SAM" id="Phobius"/>
    </source>
</evidence>
<evidence type="ECO:0000256" key="8">
    <source>
        <dbReference type="ARBA" id="ARBA00047427"/>
    </source>
</evidence>
<comment type="catalytic activity">
    <reaction evidence="7">
        <text>12-hexadecanoyloxy-octadecanoate + H2O = 12-hydroxyoctadecanoate + hexadecanoate + H(+)</text>
        <dbReference type="Rhea" id="RHEA:52056"/>
        <dbReference type="ChEBI" id="CHEBI:7896"/>
        <dbReference type="ChEBI" id="CHEBI:15377"/>
        <dbReference type="ChEBI" id="CHEBI:15378"/>
        <dbReference type="ChEBI" id="CHEBI:83677"/>
        <dbReference type="ChEBI" id="CHEBI:84201"/>
    </reaction>
    <physiologicalReaction direction="left-to-right" evidence="7">
        <dbReference type="Rhea" id="RHEA:52057"/>
    </physiologicalReaction>
</comment>
<evidence type="ECO:0000256" key="7">
    <source>
        <dbReference type="ARBA" id="ARBA00047368"/>
    </source>
</evidence>
<proteinExistence type="inferred from homology"/>
<feature type="transmembrane region" description="Helical" evidence="17">
    <location>
        <begin position="50"/>
        <end position="70"/>
    </location>
</feature>
<evidence type="ECO:0000256" key="15">
    <source>
        <dbReference type="ARBA" id="ARBA00049322"/>
    </source>
</evidence>
<dbReference type="Proteomes" id="UP001152562">
    <property type="component" value="Unassembled WGS sequence"/>
</dbReference>
<feature type="transmembrane region" description="Helical" evidence="17">
    <location>
        <begin position="134"/>
        <end position="150"/>
    </location>
</feature>
<evidence type="ECO:0000256" key="13">
    <source>
        <dbReference type="ARBA" id="ARBA00049221"/>
    </source>
</evidence>
<dbReference type="InterPro" id="IPR006838">
    <property type="entry name" value="ADTRP_AIG1"/>
</dbReference>
<evidence type="ECO:0000256" key="10">
    <source>
        <dbReference type="ARBA" id="ARBA00048680"/>
    </source>
</evidence>
<comment type="catalytic activity">
    <reaction evidence="16">
        <text>12-(9Z-hexadecenoyloxy)-octadecanoate + H2O = 12-hydroxyoctadecanoate + (9Z)-hexadecenoate + H(+)</text>
        <dbReference type="Rhea" id="RHEA:52072"/>
        <dbReference type="ChEBI" id="CHEBI:15377"/>
        <dbReference type="ChEBI" id="CHEBI:15378"/>
        <dbReference type="ChEBI" id="CHEBI:32372"/>
        <dbReference type="ChEBI" id="CHEBI:84201"/>
        <dbReference type="ChEBI" id="CHEBI:136312"/>
    </reaction>
    <physiologicalReaction direction="left-to-right" evidence="16">
        <dbReference type="Rhea" id="RHEA:52073"/>
    </physiologicalReaction>
</comment>
<comment type="catalytic activity">
    <reaction evidence="11">
        <text>12-(9Z-octadecenoyloxy)-octadecanoate + H2O = 12-hydroxyoctadecanoate + (9Z)-octadecenoate + H(+)</text>
        <dbReference type="Rhea" id="RHEA:52060"/>
        <dbReference type="ChEBI" id="CHEBI:15377"/>
        <dbReference type="ChEBI" id="CHEBI:15378"/>
        <dbReference type="ChEBI" id="CHEBI:30823"/>
        <dbReference type="ChEBI" id="CHEBI:84201"/>
        <dbReference type="ChEBI" id="CHEBI:136302"/>
    </reaction>
    <physiologicalReaction direction="left-to-right" evidence="11">
        <dbReference type="Rhea" id="RHEA:52061"/>
    </physiologicalReaction>
</comment>
<dbReference type="EMBL" id="CALOZG010000008">
    <property type="protein sequence ID" value="CAH4029506.1"/>
    <property type="molecule type" value="Genomic_DNA"/>
</dbReference>
<accession>A0A9P0TDA2</accession>
<comment type="catalytic activity">
    <reaction evidence="9">
        <text>9-hexadecanoyloxy-octadecanoate + H2O = 9-hydroxy-octadecanoate + hexadecanoate + H(+)</text>
        <dbReference type="Rhea" id="RHEA:52052"/>
        <dbReference type="ChEBI" id="CHEBI:7896"/>
        <dbReference type="ChEBI" id="CHEBI:15377"/>
        <dbReference type="ChEBI" id="CHEBI:15378"/>
        <dbReference type="ChEBI" id="CHEBI:83670"/>
        <dbReference type="ChEBI" id="CHEBI:136286"/>
    </reaction>
    <physiologicalReaction direction="left-to-right" evidence="9">
        <dbReference type="Rhea" id="RHEA:52053"/>
    </physiologicalReaction>
</comment>
<evidence type="ECO:0000256" key="4">
    <source>
        <dbReference type="ARBA" id="ARBA00022692"/>
    </source>
</evidence>
<evidence type="ECO:0000256" key="5">
    <source>
        <dbReference type="ARBA" id="ARBA00022989"/>
    </source>
</evidence>
<evidence type="ECO:0000256" key="3">
    <source>
        <dbReference type="ARBA" id="ARBA00009300"/>
    </source>
</evidence>
<comment type="catalytic activity">
    <reaction evidence="12">
        <text>9-(9Z-octadecenoyloxy)-octadecanoate + H2O = 9-hydroxy-octadecanoate + (9Z)-octadecenoate + H(+)</text>
        <dbReference type="Rhea" id="RHEA:52048"/>
        <dbReference type="ChEBI" id="CHEBI:15377"/>
        <dbReference type="ChEBI" id="CHEBI:15378"/>
        <dbReference type="ChEBI" id="CHEBI:30823"/>
        <dbReference type="ChEBI" id="CHEBI:136282"/>
        <dbReference type="ChEBI" id="CHEBI:136286"/>
    </reaction>
    <physiologicalReaction direction="left-to-right" evidence="12">
        <dbReference type="Rhea" id="RHEA:52049"/>
    </physiologicalReaction>
</comment>
<dbReference type="PANTHER" id="PTHR10989">
    <property type="entry name" value="ANDROGEN-INDUCED PROTEIN 1-RELATED"/>
    <property type="match status" value="1"/>
</dbReference>
<gene>
    <name evidence="18" type="ORF">PIBRA_LOCUS6251</name>
</gene>
<evidence type="ECO:0000256" key="12">
    <source>
        <dbReference type="ARBA" id="ARBA00048800"/>
    </source>
</evidence>
<comment type="catalytic activity">
    <reaction evidence="14">
        <text>13-(9Z-octadecenoyloxy)-octadecanoate + H2O = 13-hydroxy-octadecanoate + (9Z)-octadecenoate + H(+)</text>
        <dbReference type="Rhea" id="RHEA:52064"/>
        <dbReference type="ChEBI" id="CHEBI:15377"/>
        <dbReference type="ChEBI" id="CHEBI:15378"/>
        <dbReference type="ChEBI" id="CHEBI:30823"/>
        <dbReference type="ChEBI" id="CHEBI:136303"/>
        <dbReference type="ChEBI" id="CHEBI:136304"/>
    </reaction>
    <physiologicalReaction direction="left-to-right" evidence="14">
        <dbReference type="Rhea" id="RHEA:52065"/>
    </physiologicalReaction>
</comment>
<comment type="caution">
    <text evidence="18">The sequence shown here is derived from an EMBL/GenBank/DDBJ whole genome shotgun (WGS) entry which is preliminary data.</text>
</comment>
<evidence type="ECO:0000313" key="18">
    <source>
        <dbReference type="EMBL" id="CAH4029506.1"/>
    </source>
</evidence>
<evidence type="ECO:0000313" key="19">
    <source>
        <dbReference type="Proteomes" id="UP001152562"/>
    </source>
</evidence>
<comment type="catalytic activity">
    <reaction evidence="1">
        <text>9-(9Z-hexadecenoyloxy)-octadecanoate + H2O = (9Z)-hexadecenoate + 9-hydroxy-octadecanoate + H(+)</text>
        <dbReference type="Rhea" id="RHEA:52068"/>
        <dbReference type="ChEBI" id="CHEBI:15377"/>
        <dbReference type="ChEBI" id="CHEBI:15378"/>
        <dbReference type="ChEBI" id="CHEBI:32372"/>
        <dbReference type="ChEBI" id="CHEBI:136286"/>
        <dbReference type="ChEBI" id="CHEBI:136309"/>
    </reaction>
    <physiologicalReaction direction="left-to-right" evidence="1">
        <dbReference type="Rhea" id="RHEA:52069"/>
    </physiologicalReaction>
</comment>
<evidence type="ECO:0000256" key="6">
    <source>
        <dbReference type="ARBA" id="ARBA00023136"/>
    </source>
</evidence>
<evidence type="ECO:0000256" key="14">
    <source>
        <dbReference type="ARBA" id="ARBA00049296"/>
    </source>
</evidence>
<comment type="catalytic activity">
    <reaction evidence="15">
        <text>13-(9Z-hexadecenoyloxy)-octadecanoate + H2O = 13-hydroxy-octadecanoate + (9Z)-hexadecenoate + H(+)</text>
        <dbReference type="Rhea" id="RHEA:52076"/>
        <dbReference type="ChEBI" id="CHEBI:15377"/>
        <dbReference type="ChEBI" id="CHEBI:15378"/>
        <dbReference type="ChEBI" id="CHEBI:32372"/>
        <dbReference type="ChEBI" id="CHEBI:136304"/>
        <dbReference type="ChEBI" id="CHEBI:136315"/>
    </reaction>
    <physiologicalReaction direction="left-to-right" evidence="15">
        <dbReference type="Rhea" id="RHEA:52077"/>
    </physiologicalReaction>
</comment>
<feature type="transmembrane region" description="Helical" evidence="17">
    <location>
        <begin position="162"/>
        <end position="182"/>
    </location>
</feature>
<dbReference type="AlphaFoldDB" id="A0A9P0TDA2"/>
<keyword evidence="19" id="KW-1185">Reference proteome</keyword>
<comment type="catalytic activity">
    <reaction evidence="8">
        <text>13-octadecanoyloxy-octadecanoate + H2O = 13-hydroxy-octadecanoate + octadecanoate + H(+)</text>
        <dbReference type="Rhea" id="RHEA:52084"/>
        <dbReference type="ChEBI" id="CHEBI:15377"/>
        <dbReference type="ChEBI" id="CHEBI:15378"/>
        <dbReference type="ChEBI" id="CHEBI:25629"/>
        <dbReference type="ChEBI" id="CHEBI:136304"/>
        <dbReference type="ChEBI" id="CHEBI:136335"/>
    </reaction>
    <physiologicalReaction direction="left-to-right" evidence="8">
        <dbReference type="Rhea" id="RHEA:52085"/>
    </physiologicalReaction>
</comment>
<evidence type="ECO:0000256" key="16">
    <source>
        <dbReference type="ARBA" id="ARBA00049428"/>
    </source>
</evidence>
<feature type="transmembrane region" description="Helical" evidence="17">
    <location>
        <begin position="91"/>
        <end position="114"/>
    </location>
</feature>
<keyword evidence="5 17" id="KW-1133">Transmembrane helix</keyword>
<comment type="catalytic activity">
    <reaction evidence="10">
        <text>12-octadecanoyloxy-octadecanoate + H2O = 12-hydroxyoctadecanoate + octadecanoate + H(+)</text>
        <dbReference type="Rhea" id="RHEA:52080"/>
        <dbReference type="ChEBI" id="CHEBI:15377"/>
        <dbReference type="ChEBI" id="CHEBI:15378"/>
        <dbReference type="ChEBI" id="CHEBI:25629"/>
        <dbReference type="ChEBI" id="CHEBI:84201"/>
        <dbReference type="ChEBI" id="CHEBI:136330"/>
    </reaction>
    <physiologicalReaction direction="left-to-right" evidence="10">
        <dbReference type="Rhea" id="RHEA:52081"/>
    </physiologicalReaction>
</comment>
<evidence type="ECO:0000256" key="9">
    <source>
        <dbReference type="ARBA" id="ARBA00047863"/>
    </source>
</evidence>
<comment type="similarity">
    <text evidence="3">Belongs to the AIG1 family.</text>
</comment>
<dbReference type="PANTHER" id="PTHR10989:SF16">
    <property type="entry name" value="AT02829P-RELATED"/>
    <property type="match status" value="1"/>
</dbReference>
<dbReference type="GO" id="GO:0012505">
    <property type="term" value="C:endomembrane system"/>
    <property type="evidence" value="ECO:0007669"/>
    <property type="project" value="UniProtKB-SubCell"/>
</dbReference>
<evidence type="ECO:0008006" key="20">
    <source>
        <dbReference type="Google" id="ProtNLM"/>
    </source>
</evidence>
<name>A0A9P0TDA2_PIEBR</name>
<feature type="transmembrane region" description="Helical" evidence="17">
    <location>
        <begin position="9"/>
        <end position="30"/>
    </location>
</feature>
<comment type="subcellular location">
    <subcellularLocation>
        <location evidence="2">Endomembrane system</location>
        <topology evidence="2">Multi-pass membrane protein</topology>
    </subcellularLocation>
</comment>
<dbReference type="GO" id="GO:0016020">
    <property type="term" value="C:membrane"/>
    <property type="evidence" value="ECO:0007669"/>
    <property type="project" value="InterPro"/>
</dbReference>
<feature type="transmembrane region" description="Helical" evidence="17">
    <location>
        <begin position="194"/>
        <end position="218"/>
    </location>
</feature>
<evidence type="ECO:0000256" key="1">
    <source>
        <dbReference type="ARBA" id="ARBA00000923"/>
    </source>
</evidence>
<protein>
    <recommendedName>
        <fullName evidence="20">Androgen-dependent TFPI-regulating protein-like</fullName>
    </recommendedName>
</protein>